<keyword evidence="5" id="KW-1185">Reference proteome</keyword>
<dbReference type="Proteomes" id="UP001596022">
    <property type="component" value="Unassembled WGS sequence"/>
</dbReference>
<dbReference type="PANTHER" id="PTHR43540">
    <property type="entry name" value="PEROXYUREIDOACRYLATE/UREIDOACRYLATE AMIDOHYDROLASE-RELATED"/>
    <property type="match status" value="1"/>
</dbReference>
<keyword evidence="2 4" id="KW-0378">Hydrolase</keyword>
<dbReference type="InterPro" id="IPR050272">
    <property type="entry name" value="Isochorismatase-like_hydrls"/>
</dbReference>
<dbReference type="Gene3D" id="3.40.50.850">
    <property type="entry name" value="Isochorismatase-like"/>
    <property type="match status" value="1"/>
</dbReference>
<dbReference type="InterPro" id="IPR036380">
    <property type="entry name" value="Isochorismatase-like_sf"/>
</dbReference>
<proteinExistence type="inferred from homology"/>
<evidence type="ECO:0000313" key="4">
    <source>
        <dbReference type="EMBL" id="MFC4619552.1"/>
    </source>
</evidence>
<feature type="domain" description="Isochorismatase-like" evidence="3">
    <location>
        <begin position="4"/>
        <end position="139"/>
    </location>
</feature>
<organism evidence="4 5">
    <name type="scientific">Camelliibacillus cellulosilyticus</name>
    <dbReference type="NCBI Taxonomy" id="2174486"/>
    <lineage>
        <taxon>Bacteria</taxon>
        <taxon>Bacillati</taxon>
        <taxon>Bacillota</taxon>
        <taxon>Bacilli</taxon>
        <taxon>Bacillales</taxon>
        <taxon>Sporolactobacillaceae</taxon>
        <taxon>Camelliibacillus</taxon>
    </lineage>
</organism>
<dbReference type="InterPro" id="IPR000868">
    <property type="entry name" value="Isochorismatase-like_dom"/>
</dbReference>
<evidence type="ECO:0000313" key="5">
    <source>
        <dbReference type="Proteomes" id="UP001596022"/>
    </source>
</evidence>
<dbReference type="CDD" id="cd01014">
    <property type="entry name" value="nicotinamidase_related"/>
    <property type="match status" value="1"/>
</dbReference>
<dbReference type="EMBL" id="JBHSFW010000009">
    <property type="protein sequence ID" value="MFC4619552.1"/>
    <property type="molecule type" value="Genomic_DNA"/>
</dbReference>
<evidence type="ECO:0000259" key="3">
    <source>
        <dbReference type="Pfam" id="PF00857"/>
    </source>
</evidence>
<dbReference type="PANTHER" id="PTHR43540:SF14">
    <property type="entry name" value="ISOCHORISMATASE"/>
    <property type="match status" value="1"/>
</dbReference>
<dbReference type="RefSeq" id="WP_376846643.1">
    <property type="nucleotide sequence ID" value="NZ_JBHSFW010000009.1"/>
</dbReference>
<sequence>MHKTALLIIDVQTAMFDESDPIYDGEQQLRNLKDLIEKARAANVPVYYVQHNDEELGTGTPGWEIHPAIAPKEGEVVIQKYRPDSFHETDLHEKLQAEQIVNLVIAGNATDFCVDTTVRRAFSLGYHVTLVKDGHRTWDSNGLSAKQIIDHHNRVLGNVFANLKETKEIQFAN</sequence>
<evidence type="ECO:0000256" key="2">
    <source>
        <dbReference type="ARBA" id="ARBA00022801"/>
    </source>
</evidence>
<accession>A0ABV9GMV1</accession>
<dbReference type="SUPFAM" id="SSF52499">
    <property type="entry name" value="Isochorismatase-like hydrolases"/>
    <property type="match status" value="1"/>
</dbReference>
<comment type="similarity">
    <text evidence="1">Belongs to the isochorismatase family.</text>
</comment>
<protein>
    <submittedName>
        <fullName evidence="4">Cysteine hydrolase family protein</fullName>
        <ecNumber evidence="4">3.-.-.-</ecNumber>
    </submittedName>
</protein>
<comment type="caution">
    <text evidence="4">The sequence shown here is derived from an EMBL/GenBank/DDBJ whole genome shotgun (WGS) entry which is preliminary data.</text>
</comment>
<dbReference type="GO" id="GO:0016787">
    <property type="term" value="F:hydrolase activity"/>
    <property type="evidence" value="ECO:0007669"/>
    <property type="project" value="UniProtKB-KW"/>
</dbReference>
<dbReference type="Pfam" id="PF00857">
    <property type="entry name" value="Isochorismatase"/>
    <property type="match status" value="1"/>
</dbReference>
<evidence type="ECO:0000256" key="1">
    <source>
        <dbReference type="ARBA" id="ARBA00006336"/>
    </source>
</evidence>
<name>A0ABV9GMV1_9BACL</name>
<gene>
    <name evidence="4" type="ORF">ACFO4N_12595</name>
</gene>
<dbReference type="EC" id="3.-.-.-" evidence="4"/>
<reference evidence="5" key="1">
    <citation type="journal article" date="2019" name="Int. J. Syst. Evol. Microbiol.">
        <title>The Global Catalogue of Microorganisms (GCM) 10K type strain sequencing project: providing services to taxonomists for standard genome sequencing and annotation.</title>
        <authorList>
            <consortium name="The Broad Institute Genomics Platform"/>
            <consortium name="The Broad Institute Genome Sequencing Center for Infectious Disease"/>
            <person name="Wu L."/>
            <person name="Ma J."/>
        </authorList>
    </citation>
    <scope>NUCLEOTIDE SEQUENCE [LARGE SCALE GENOMIC DNA]</scope>
    <source>
        <strain evidence="5">CGMCC 1.16306</strain>
    </source>
</reference>